<evidence type="ECO:0000256" key="3">
    <source>
        <dbReference type="ARBA" id="ARBA00022723"/>
    </source>
</evidence>
<keyword evidence="8" id="KW-1185">Reference proteome</keyword>
<dbReference type="EMBL" id="SEYY01002214">
    <property type="protein sequence ID" value="KAB7504841.1"/>
    <property type="molecule type" value="Genomic_DNA"/>
</dbReference>
<keyword evidence="3" id="KW-0479">Metal-binding</keyword>
<evidence type="ECO:0000256" key="1">
    <source>
        <dbReference type="ARBA" id="ARBA00001924"/>
    </source>
</evidence>
<dbReference type="SUPFAM" id="SSF81296">
    <property type="entry name" value="E set domains"/>
    <property type="match status" value="1"/>
</dbReference>
<dbReference type="InterPro" id="IPR005066">
    <property type="entry name" value="MoCF_OxRdtse_dimer"/>
</dbReference>
<dbReference type="InterPro" id="IPR036374">
    <property type="entry name" value="OxRdtase_Mopterin-bd_sf"/>
</dbReference>
<evidence type="ECO:0000259" key="5">
    <source>
        <dbReference type="Pfam" id="PF00174"/>
    </source>
</evidence>
<evidence type="ECO:0000259" key="6">
    <source>
        <dbReference type="Pfam" id="PF03404"/>
    </source>
</evidence>
<dbReference type="GO" id="GO:0043546">
    <property type="term" value="F:molybdopterin cofactor binding"/>
    <property type="evidence" value="ECO:0007669"/>
    <property type="project" value="TreeGrafter"/>
</dbReference>
<organism evidence="7 8">
    <name type="scientific">Armadillidium nasatum</name>
    <dbReference type="NCBI Taxonomy" id="96803"/>
    <lineage>
        <taxon>Eukaryota</taxon>
        <taxon>Metazoa</taxon>
        <taxon>Ecdysozoa</taxon>
        <taxon>Arthropoda</taxon>
        <taxon>Crustacea</taxon>
        <taxon>Multicrustacea</taxon>
        <taxon>Malacostraca</taxon>
        <taxon>Eumalacostraca</taxon>
        <taxon>Peracarida</taxon>
        <taxon>Isopoda</taxon>
        <taxon>Oniscidea</taxon>
        <taxon>Crinocheta</taxon>
        <taxon>Armadillidiidae</taxon>
        <taxon>Armadillidium</taxon>
    </lineage>
</organism>
<dbReference type="Pfam" id="PF00174">
    <property type="entry name" value="Oxidored_molyb"/>
    <property type="match status" value="1"/>
</dbReference>
<dbReference type="PRINTS" id="PR00407">
    <property type="entry name" value="EUMOPTERIN"/>
</dbReference>
<dbReference type="GO" id="GO:0006790">
    <property type="term" value="P:sulfur compound metabolic process"/>
    <property type="evidence" value="ECO:0007669"/>
    <property type="project" value="TreeGrafter"/>
</dbReference>
<keyword evidence="2" id="KW-0500">Molybdenum</keyword>
<keyword evidence="4" id="KW-0560">Oxidoreductase</keyword>
<dbReference type="OrthoDB" id="10051395at2759"/>
<evidence type="ECO:0000313" key="7">
    <source>
        <dbReference type="EMBL" id="KAB7504841.1"/>
    </source>
</evidence>
<evidence type="ECO:0000313" key="8">
    <source>
        <dbReference type="Proteomes" id="UP000326759"/>
    </source>
</evidence>
<dbReference type="GO" id="GO:0030151">
    <property type="term" value="F:molybdenum ion binding"/>
    <property type="evidence" value="ECO:0007669"/>
    <property type="project" value="InterPro"/>
</dbReference>
<dbReference type="GO" id="GO:0020037">
    <property type="term" value="F:heme binding"/>
    <property type="evidence" value="ECO:0007669"/>
    <property type="project" value="TreeGrafter"/>
</dbReference>
<comment type="cofactor">
    <cofactor evidence="1">
        <name>Mo-molybdopterin</name>
        <dbReference type="ChEBI" id="CHEBI:71302"/>
    </cofactor>
</comment>
<dbReference type="InterPro" id="IPR014756">
    <property type="entry name" value="Ig_E-set"/>
</dbReference>
<name>A0A5N5TE76_9CRUS</name>
<reference evidence="7 8" key="1">
    <citation type="journal article" date="2019" name="PLoS Biol.">
        <title>Sex chromosomes control vertical transmission of feminizing Wolbachia symbionts in an isopod.</title>
        <authorList>
            <person name="Becking T."/>
            <person name="Chebbi M.A."/>
            <person name="Giraud I."/>
            <person name="Moumen B."/>
            <person name="Laverre T."/>
            <person name="Caubet Y."/>
            <person name="Peccoud J."/>
            <person name="Gilbert C."/>
            <person name="Cordaux R."/>
        </authorList>
    </citation>
    <scope>NUCLEOTIDE SEQUENCE [LARGE SCALE GENOMIC DNA]</scope>
    <source>
        <strain evidence="7">ANa2</strain>
        <tissue evidence="7">Whole body excluding digestive tract and cuticle</tissue>
    </source>
</reference>
<dbReference type="SUPFAM" id="SSF56524">
    <property type="entry name" value="Oxidoreductase molybdopterin-binding domain"/>
    <property type="match status" value="1"/>
</dbReference>
<dbReference type="Gene3D" id="3.90.420.10">
    <property type="entry name" value="Oxidoreductase, molybdopterin-binding domain"/>
    <property type="match status" value="1"/>
</dbReference>
<gene>
    <name evidence="7" type="ORF">Anas_11393</name>
</gene>
<dbReference type="InterPro" id="IPR000572">
    <property type="entry name" value="OxRdtase_Mopterin-bd_dom"/>
</dbReference>
<proteinExistence type="predicted"/>
<dbReference type="Proteomes" id="UP000326759">
    <property type="component" value="Unassembled WGS sequence"/>
</dbReference>
<dbReference type="PANTHER" id="PTHR19372:SF7">
    <property type="entry name" value="SULFITE OXIDASE, MITOCHONDRIAL"/>
    <property type="match status" value="1"/>
</dbReference>
<feature type="domain" description="Moybdenum cofactor oxidoreductase dimerisation" evidence="6">
    <location>
        <begin position="66"/>
        <end position="195"/>
    </location>
</feature>
<comment type="caution">
    <text evidence="7">The sequence shown here is derived from an EMBL/GenBank/DDBJ whole genome shotgun (WGS) entry which is preliminary data.</text>
</comment>
<dbReference type="GO" id="GO:0005739">
    <property type="term" value="C:mitochondrion"/>
    <property type="evidence" value="ECO:0007669"/>
    <property type="project" value="TreeGrafter"/>
</dbReference>
<dbReference type="PANTHER" id="PTHR19372">
    <property type="entry name" value="SULFITE REDUCTASE"/>
    <property type="match status" value="1"/>
</dbReference>
<accession>A0A5N5TE76</accession>
<dbReference type="AlphaFoldDB" id="A0A5N5TE76"/>
<dbReference type="Gene3D" id="2.60.40.650">
    <property type="match status" value="1"/>
</dbReference>
<sequence>MGLLYLKIMAIPIRVIVPGVVGARNVKWLGKIILSEEESQSHWQQNDYKGFAPNIDWDTVDFKKSPAIQDMPVTSAICSPLEGETVKIKKDGAFEVKGYSYSGGGRKTIRVDISTDGGKTWREVDELISDDAKHPRAWGWSIWKARVKVPDGVNKMELVVKAVDSSYNTQPENFSSIWNLRGLLSNAYHRVNIEVKRK</sequence>
<evidence type="ECO:0000256" key="2">
    <source>
        <dbReference type="ARBA" id="ARBA00022505"/>
    </source>
</evidence>
<dbReference type="InterPro" id="IPR008335">
    <property type="entry name" value="Mopterin_OxRdtase_euk"/>
</dbReference>
<protein>
    <submittedName>
        <fullName evidence="7">Putative sulfite oxidase, mitochondrial</fullName>
    </submittedName>
</protein>
<feature type="domain" description="Oxidoreductase molybdopterin-binding" evidence="5">
    <location>
        <begin position="11"/>
        <end position="43"/>
    </location>
</feature>
<dbReference type="Pfam" id="PF03404">
    <property type="entry name" value="Mo-co_dimer"/>
    <property type="match status" value="1"/>
</dbReference>
<dbReference type="GO" id="GO:0008482">
    <property type="term" value="F:sulfite oxidase activity"/>
    <property type="evidence" value="ECO:0007669"/>
    <property type="project" value="TreeGrafter"/>
</dbReference>
<evidence type="ECO:0000256" key="4">
    <source>
        <dbReference type="ARBA" id="ARBA00023002"/>
    </source>
</evidence>